<feature type="compositionally biased region" description="Low complexity" evidence="2">
    <location>
        <begin position="1688"/>
        <end position="1705"/>
    </location>
</feature>
<name>A0A367LCC6_9HYPO</name>
<dbReference type="GO" id="GO:0006355">
    <property type="term" value="P:regulation of DNA-templated transcription"/>
    <property type="evidence" value="ECO:0007669"/>
    <property type="project" value="InterPro"/>
</dbReference>
<dbReference type="Pfam" id="PF07156">
    <property type="entry name" value="Prenylcys_lyase"/>
    <property type="match status" value="1"/>
</dbReference>
<dbReference type="GO" id="GO:0005737">
    <property type="term" value="C:cytoplasm"/>
    <property type="evidence" value="ECO:0007669"/>
    <property type="project" value="InterPro"/>
</dbReference>
<evidence type="ECO:0000259" key="6">
    <source>
        <dbReference type="Pfam" id="PF17748"/>
    </source>
</evidence>
<feature type="compositionally biased region" description="Acidic residues" evidence="2">
    <location>
        <begin position="1866"/>
        <end position="1880"/>
    </location>
</feature>
<evidence type="ECO:0000256" key="2">
    <source>
        <dbReference type="SAM" id="MobiDB-lite"/>
    </source>
</evidence>
<feature type="compositionally biased region" description="Basic and acidic residues" evidence="2">
    <location>
        <begin position="428"/>
        <end position="439"/>
    </location>
</feature>
<reference evidence="7 8" key="1">
    <citation type="journal article" date="2015" name="BMC Genomics">
        <title>Insights from the genome of Ophiocordyceps polyrhachis-furcata to pathogenicity and host specificity in insect fungi.</title>
        <authorList>
            <person name="Wichadakul D."/>
            <person name="Kobmoo N."/>
            <person name="Ingsriswang S."/>
            <person name="Tangphatsornruang S."/>
            <person name="Chantasingh D."/>
            <person name="Luangsa-ard J.J."/>
            <person name="Eurwilaichitr L."/>
        </authorList>
    </citation>
    <scope>NUCLEOTIDE SEQUENCE [LARGE SCALE GENOMIC DNA]</scope>
    <source>
        <strain evidence="7 8">BCC 54312</strain>
    </source>
</reference>
<dbReference type="InterPro" id="IPR040458">
    <property type="entry name" value="Vid27"/>
</dbReference>
<feature type="compositionally biased region" description="Acidic residues" evidence="2">
    <location>
        <begin position="931"/>
        <end position="941"/>
    </location>
</feature>
<evidence type="ECO:0000313" key="8">
    <source>
        <dbReference type="Proteomes" id="UP000253664"/>
    </source>
</evidence>
<dbReference type="InterPro" id="IPR040768">
    <property type="entry name" value="Vid27_PH"/>
</dbReference>
<dbReference type="EMBL" id="LKCN02000007">
    <property type="protein sequence ID" value="RCI12061.1"/>
    <property type="molecule type" value="Genomic_DNA"/>
</dbReference>
<feature type="compositionally biased region" description="Polar residues" evidence="2">
    <location>
        <begin position="84"/>
        <end position="93"/>
    </location>
</feature>
<protein>
    <recommendedName>
        <fullName evidence="9">Frequency clock protein</fullName>
    </recommendedName>
</protein>
<feature type="compositionally biased region" description="Low complexity" evidence="2">
    <location>
        <begin position="226"/>
        <end position="241"/>
    </location>
</feature>
<feature type="compositionally biased region" description="Low complexity" evidence="2">
    <location>
        <begin position="569"/>
        <end position="588"/>
    </location>
</feature>
<feature type="region of interest" description="Disordered" evidence="2">
    <location>
        <begin position="1674"/>
        <end position="1713"/>
    </location>
</feature>
<dbReference type="GO" id="GO:0007623">
    <property type="term" value="P:circadian rhythm"/>
    <property type="evidence" value="ECO:0007669"/>
    <property type="project" value="InterPro"/>
</dbReference>
<feature type="region of interest" description="Disordered" evidence="2">
    <location>
        <begin position="1"/>
        <end position="120"/>
    </location>
</feature>
<dbReference type="SUPFAM" id="SSF50969">
    <property type="entry name" value="YVTN repeat-like/Quinoprotein amine dehydrogenase"/>
    <property type="match status" value="1"/>
</dbReference>
<proteinExistence type="predicted"/>
<dbReference type="Pfam" id="PF17748">
    <property type="entry name" value="VID27_N"/>
    <property type="match status" value="1"/>
</dbReference>
<dbReference type="PANTHER" id="PTHR31913:SF0">
    <property type="entry name" value="VACUOLAR IMPORT AND DEGRADATION PROTEIN 27"/>
    <property type="match status" value="1"/>
</dbReference>
<feature type="region of interest" description="Disordered" evidence="2">
    <location>
        <begin position="199"/>
        <end position="280"/>
    </location>
</feature>
<dbReference type="PANTHER" id="PTHR31913">
    <property type="entry name" value="VACUOLAR IMPORT AND DEGRADATION PROTEIN 27"/>
    <property type="match status" value="1"/>
</dbReference>
<feature type="domain" description="Vid27 N-terminal" evidence="6">
    <location>
        <begin position="1471"/>
        <end position="1646"/>
    </location>
</feature>
<dbReference type="Pfam" id="PF09421">
    <property type="entry name" value="FRQ"/>
    <property type="match status" value="1"/>
</dbReference>
<gene>
    <name evidence="7" type="ORF">L249_1265</name>
</gene>
<feature type="coiled-coil region" evidence="1">
    <location>
        <begin position="137"/>
        <end position="164"/>
    </location>
</feature>
<comment type="caution">
    <text evidence="7">The sequence shown here is derived from an EMBL/GenBank/DDBJ whole genome shotgun (WGS) entry which is preliminary data.</text>
</comment>
<feature type="domain" description="Vacuolar import/degradation Vid27 C-terminal" evidence="4">
    <location>
        <begin position="1908"/>
        <end position="2261"/>
    </location>
</feature>
<dbReference type="GO" id="GO:0005634">
    <property type="term" value="C:nucleus"/>
    <property type="evidence" value="ECO:0007669"/>
    <property type="project" value="InterPro"/>
</dbReference>
<dbReference type="InterPro" id="IPR010795">
    <property type="entry name" value="Prenylcys_lyase"/>
</dbReference>
<evidence type="ECO:0000259" key="5">
    <source>
        <dbReference type="Pfam" id="PF17747"/>
    </source>
</evidence>
<feature type="compositionally biased region" description="Acidic residues" evidence="2">
    <location>
        <begin position="905"/>
        <end position="923"/>
    </location>
</feature>
<feature type="compositionally biased region" description="Polar residues" evidence="2">
    <location>
        <begin position="388"/>
        <end position="402"/>
    </location>
</feature>
<dbReference type="STRING" id="1330021.A0A367LCC6"/>
<feature type="region of interest" description="Disordered" evidence="2">
    <location>
        <begin position="666"/>
        <end position="739"/>
    </location>
</feature>
<feature type="compositionally biased region" description="Polar residues" evidence="2">
    <location>
        <begin position="679"/>
        <end position="690"/>
    </location>
</feature>
<sequence length="2300" mass="253816">MPSTERLSHGTQPPPVPSHPLPRRSSPENSITLRHHRLARDASLRASPGSSIQNNKMMAGSSRRNSSGDSHATGQSDPKKWFDLSNQNPTATFDNHVMDVDPPFFQKESDSSNEEKNFPFQHPAVPCRLVPAQSSSADDYRSVIDDLTVEIQKLKEQLKRYKQSGPDMLRKDKLFEIKIHGLPKRKRRELESTLRDFAATLKDSPGASSSQRKNASRHATRDNMYSASGSASKHPSSSSGSNARPVDSAYASMSTGAYSGGRMSHIRPPMSSRVRSSEQKVQNYLRDIPEGLYPRHMAMTDREKKRMVVRRLEQLFTGKIGGRHSKRCRMAPAPAASHPSGVLDPASADGQPPPRLQHQPSTLTNAEPAREAKIVPLDQPHGKKSTSRDNGSASHSNGDQTESGGNGNSSGSGLTVSPPNVPPLPEQRPTRPKDLDPDRVQVPSENMNYIRHLGLVPPELLADSSKAEPDVHPDAEGWVYLNLLCNLAQLHIINVTPNFVRSAVSEMSTKFQLSPDGRKIRWRGGSEGTRFSSDSSRDASQKSPDTDDTISSNKNDARKRQKTTGNPTGDGFQSGSGSSSKNPSKFGPQVSGSSESFHYRPLFVQQLSPNALTSNDDTLSSFGPVEDSNVGGSRWENSGSGTSNRRKRRRDGAIIYYSGAPFCTDLSGEPGDVSPATHMRSSGQDRQAPSSRFARPLLPRSASGSSLCCRPLSDGPNHDASFKAGASESDVIPGLTSDSDVSSISDVEMDLGWSDKQQLMEIRPLEPCGLGGVLPDDHFLVVVTTKRPTKEPTPRLAAGNRGNVDEATDGIITRLATMSTSSPVPITSRCASPTIEIEYMSGRINRLRPVSLPPPAIFFPPFSTDSSSNCDSDAGFDGNDEFESSDDEEPKSRKAHPHQSNGYPDDVDLSSGDEDGEEPDDEPDSRRMYDVDMEDDDEREDGDGTHRSIGSADVAPGTVRAGAAGSSAAYHLAKYARQQGVAINTTIFEKTNHIGGRTLTVGAYGDAAQPVELGASIFVTVNHILYNATRTFGLPIDDLDASEAGDVTVIWDGQDVVFSSVEGASWWWEAGRLWWRYGLAPYRALKLVRRAVSLFLKLYEEPYFPFSSLNRRVYELGLDQITAVTGEQFLAKNKINVDFTRHLMQPATRVNYASNLAYIHGLEAMVSFSVDGAMAVLGGNWQIFDHMVRSSGASIRRNTSVTTLSLEKGMMKPGAPRKYILSTKETTGGSSASVYPVSFDNVIIATPWQFSDIQADDGVLRQDVDEIPYMKLHVTLFTSPLTLRPEYFNLEAGTKPPSNVYTTLGKDEKPRPGPEGVGRTGFYSISTLRRVRNPKTLQKEFLYKIFSAEEVTPRFLSDVLGNRVPDTFISPAISWYHPHWFYSYPIELPRVTFQDPVVGRGLFYTSGIEGFISTMETSALMGMNVARLVADGFPGMSRRMPADRGRVLREDFFHSVESEVGVDMNLQHELMFVLRNVGKLIFGSSAQESLIDLPQGQLYLVRPLSPKGYSELIFKDAAVRIRRTNQDFHYQLVVQRVFEEGEAELLAEEEGEEAEIDALEAERDEKTFLLDEALHLRIDIRESGEKVLAWRDLSGDTGDLYEFVCDADVPSSLVERFIKLARECQFERKYRRPHSTAFPDDLRQFEFDEEPPIPPASPLHSPTLARSIDSVDDMHKQRANSSAKRGAASEPASSAPDDDNNNNNDHTALVAASTPPTPIEIYATVTAELHLFDPQPSHFAMVDDEVIATVSEVGKWEYWLQIDGKEKSWLGAPVVAEFNPVFDFEYLSFVFNHFGADGTARSWLLRFRDQTTLEKFQQAVMQAIWEQLNETKWAKIKEKEREYVLDSFGDLTMEDAPPPGEGARGEEEEEDEEDEDEDEDGGKGIHSQVYDSEDDEAQAEQDNKGGEVNSQLAVGYKHDRSFVVRGSKIGVFSHTPDNRLKFSTNISKVTTPSGRLMSPKKVMLHSEDRDLIMQNDVDPNKLFRMDIEYGKVVDEWKVHDDIPVVTFAPENKFAQMTSEQTFLGVSGNALYRIDPRLSGNKLVDSDMKQYASKNDFSALATTEKGYIAVASNKGDIRLFDRLGIRAKTQLPALGDAIIGMDVSADGRWILGTTKNYLLLVDAKQKDGKYEGKLGFEQAFPAASKPQPKRLALTPEHVAQFYHETGKPVSFTPAKFNAGEGAEETSIITATGPYIVEWNLRRVLQAGGGARGGAYRIKRYEDDVKADDFKFGSDKNVIVALPNEVNMVAKRALRRPTRESIVGGGRLSAGGRKSSSSAGFVGNARSGRYKLGKEDIVNSPY</sequence>
<dbReference type="Proteomes" id="UP000253664">
    <property type="component" value="Unassembled WGS sequence"/>
</dbReference>
<dbReference type="GO" id="GO:0016670">
    <property type="term" value="F:oxidoreductase activity, acting on a sulfur group of donors, oxygen as acceptor"/>
    <property type="evidence" value="ECO:0007669"/>
    <property type="project" value="InterPro"/>
</dbReference>
<dbReference type="SUPFAM" id="SSF51905">
    <property type="entry name" value="FAD/NAD(P)-binding domain"/>
    <property type="match status" value="1"/>
</dbReference>
<dbReference type="InterPro" id="IPR036188">
    <property type="entry name" value="FAD/NAD-bd_sf"/>
</dbReference>
<feature type="domain" description="Prenylcysteine lyase" evidence="3">
    <location>
        <begin position="1065"/>
        <end position="1433"/>
    </location>
</feature>
<evidence type="ECO:0000256" key="1">
    <source>
        <dbReference type="SAM" id="Coils"/>
    </source>
</evidence>
<feature type="region of interest" description="Disordered" evidence="2">
    <location>
        <begin position="508"/>
        <end position="593"/>
    </location>
</feature>
<feature type="region of interest" description="Disordered" evidence="2">
    <location>
        <begin position="1847"/>
        <end position="1909"/>
    </location>
</feature>
<feature type="compositionally biased region" description="Acidic residues" evidence="2">
    <location>
        <begin position="878"/>
        <end position="889"/>
    </location>
</feature>
<evidence type="ECO:0000313" key="7">
    <source>
        <dbReference type="EMBL" id="RCI12061.1"/>
    </source>
</evidence>
<dbReference type="OrthoDB" id="10251113at2759"/>
<feature type="compositionally biased region" description="Polar residues" evidence="2">
    <location>
        <begin position="1"/>
        <end position="11"/>
    </location>
</feature>
<dbReference type="Gene3D" id="3.50.50.60">
    <property type="entry name" value="FAD/NAD(P)-binding domain"/>
    <property type="match status" value="1"/>
</dbReference>
<evidence type="ECO:0008006" key="9">
    <source>
        <dbReference type="Google" id="ProtNLM"/>
    </source>
</evidence>
<dbReference type="GO" id="GO:0030328">
    <property type="term" value="P:prenylcysteine catabolic process"/>
    <property type="evidence" value="ECO:0007669"/>
    <property type="project" value="InterPro"/>
</dbReference>
<feature type="region of interest" description="Disordered" evidence="2">
    <location>
        <begin position="614"/>
        <end position="647"/>
    </location>
</feature>
<dbReference type="InterPro" id="IPR013863">
    <property type="entry name" value="VID27_C"/>
</dbReference>
<feature type="region of interest" description="Disordered" evidence="2">
    <location>
        <begin position="863"/>
        <end position="957"/>
    </location>
</feature>
<dbReference type="Pfam" id="PF08553">
    <property type="entry name" value="VID27"/>
    <property type="match status" value="1"/>
</dbReference>
<dbReference type="InterPro" id="IPR018554">
    <property type="entry name" value="FRQ"/>
</dbReference>
<feature type="compositionally biased region" description="Polar residues" evidence="2">
    <location>
        <begin position="48"/>
        <end position="76"/>
    </location>
</feature>
<dbReference type="Pfam" id="PF17747">
    <property type="entry name" value="VID27_PH"/>
    <property type="match status" value="1"/>
</dbReference>
<dbReference type="InterPro" id="IPR040979">
    <property type="entry name" value="Vid27_N"/>
</dbReference>
<feature type="domain" description="Vid27 PH-like" evidence="5">
    <location>
        <begin position="1720"/>
        <end position="1827"/>
    </location>
</feature>
<keyword evidence="8" id="KW-1185">Reference proteome</keyword>
<dbReference type="InterPro" id="IPR011044">
    <property type="entry name" value="Quino_amine_DH_bsu"/>
</dbReference>
<evidence type="ECO:0000259" key="3">
    <source>
        <dbReference type="Pfam" id="PF07156"/>
    </source>
</evidence>
<feature type="compositionally biased region" description="Basic and acidic residues" evidence="2">
    <location>
        <begin position="107"/>
        <end position="117"/>
    </location>
</feature>
<organism evidence="7 8">
    <name type="scientific">Ophiocordyceps polyrhachis-furcata BCC 54312</name>
    <dbReference type="NCBI Taxonomy" id="1330021"/>
    <lineage>
        <taxon>Eukaryota</taxon>
        <taxon>Fungi</taxon>
        <taxon>Dikarya</taxon>
        <taxon>Ascomycota</taxon>
        <taxon>Pezizomycotina</taxon>
        <taxon>Sordariomycetes</taxon>
        <taxon>Hypocreomycetidae</taxon>
        <taxon>Hypocreales</taxon>
        <taxon>Ophiocordycipitaceae</taxon>
        <taxon>Ophiocordyceps</taxon>
    </lineage>
</organism>
<keyword evidence="1" id="KW-0175">Coiled coil</keyword>
<feature type="region of interest" description="Disordered" evidence="2">
    <location>
        <begin position="323"/>
        <end position="441"/>
    </location>
</feature>
<accession>A0A367LCC6</accession>
<feature type="region of interest" description="Disordered" evidence="2">
    <location>
        <begin position="1299"/>
        <end position="1318"/>
    </location>
</feature>
<evidence type="ECO:0000259" key="4">
    <source>
        <dbReference type="Pfam" id="PF08553"/>
    </source>
</evidence>